<proteinExistence type="predicted"/>
<evidence type="ECO:0000313" key="1">
    <source>
        <dbReference type="EMBL" id="SVA52509.1"/>
    </source>
</evidence>
<gene>
    <name evidence="1" type="ORF">METZ01_LOCUS105363</name>
</gene>
<sequence length="32" mass="3629">MLDISVDLPIIDGLTSKTKSDREYSSRILSKF</sequence>
<name>A0A381WJ73_9ZZZZ</name>
<accession>A0A381WJ73</accession>
<reference evidence="1" key="1">
    <citation type="submission" date="2018-05" db="EMBL/GenBank/DDBJ databases">
        <authorList>
            <person name="Lanie J.A."/>
            <person name="Ng W.-L."/>
            <person name="Kazmierczak K.M."/>
            <person name="Andrzejewski T.M."/>
            <person name="Davidsen T.M."/>
            <person name="Wayne K.J."/>
            <person name="Tettelin H."/>
            <person name="Glass J.I."/>
            <person name="Rusch D."/>
            <person name="Podicherti R."/>
            <person name="Tsui H.-C.T."/>
            <person name="Winkler M.E."/>
        </authorList>
    </citation>
    <scope>NUCLEOTIDE SEQUENCE</scope>
</reference>
<protein>
    <submittedName>
        <fullName evidence="1">Uncharacterized protein</fullName>
    </submittedName>
</protein>
<organism evidence="1">
    <name type="scientific">marine metagenome</name>
    <dbReference type="NCBI Taxonomy" id="408172"/>
    <lineage>
        <taxon>unclassified sequences</taxon>
        <taxon>metagenomes</taxon>
        <taxon>ecological metagenomes</taxon>
    </lineage>
</organism>
<dbReference type="EMBL" id="UINC01011967">
    <property type="protein sequence ID" value="SVA52509.1"/>
    <property type="molecule type" value="Genomic_DNA"/>
</dbReference>
<dbReference type="AlphaFoldDB" id="A0A381WJ73"/>